<dbReference type="Gene3D" id="3.30.70.1230">
    <property type="entry name" value="Nucleotide cyclase"/>
    <property type="match status" value="1"/>
</dbReference>
<dbReference type="InterPro" id="IPR029787">
    <property type="entry name" value="Nucleotide_cyclase"/>
</dbReference>
<dbReference type="GO" id="GO:0035556">
    <property type="term" value="P:intracellular signal transduction"/>
    <property type="evidence" value="ECO:0007669"/>
    <property type="project" value="InterPro"/>
</dbReference>
<gene>
    <name evidence="3" type="ORF">EWM64_g1607</name>
</gene>
<dbReference type="PROSITE" id="PS50125">
    <property type="entry name" value="GUANYLATE_CYCLASE_2"/>
    <property type="match status" value="1"/>
</dbReference>
<dbReference type="SUPFAM" id="SSF55073">
    <property type="entry name" value="Nucleotide cyclase"/>
    <property type="match status" value="1"/>
</dbReference>
<dbReference type="PANTHER" id="PTHR43081:SF1">
    <property type="entry name" value="ADENYLATE CYCLASE, TERMINAL-DIFFERENTIATION SPECIFIC"/>
    <property type="match status" value="1"/>
</dbReference>
<dbReference type="CDD" id="cd00143">
    <property type="entry name" value="PP2Cc"/>
    <property type="match status" value="1"/>
</dbReference>
<dbReference type="InterPro" id="IPR050697">
    <property type="entry name" value="Adenylyl/Guanylyl_Cyclase_3/4"/>
</dbReference>
<name>A0A4Z0A6P0_9AGAM</name>
<evidence type="ECO:0000259" key="1">
    <source>
        <dbReference type="PROSITE" id="PS50125"/>
    </source>
</evidence>
<keyword evidence="4" id="KW-1185">Reference proteome</keyword>
<evidence type="ECO:0000259" key="2">
    <source>
        <dbReference type="PROSITE" id="PS51746"/>
    </source>
</evidence>
<organism evidence="3 4">
    <name type="scientific">Hericium alpestre</name>
    <dbReference type="NCBI Taxonomy" id="135208"/>
    <lineage>
        <taxon>Eukaryota</taxon>
        <taxon>Fungi</taxon>
        <taxon>Dikarya</taxon>
        <taxon>Basidiomycota</taxon>
        <taxon>Agaricomycotina</taxon>
        <taxon>Agaricomycetes</taxon>
        <taxon>Russulales</taxon>
        <taxon>Hericiaceae</taxon>
        <taxon>Hericium</taxon>
    </lineage>
</organism>
<evidence type="ECO:0008006" key="5">
    <source>
        <dbReference type="Google" id="ProtNLM"/>
    </source>
</evidence>
<protein>
    <recommendedName>
        <fullName evidence="5">Guanylate cyclase domain-containing protein</fullName>
    </recommendedName>
</protein>
<evidence type="ECO:0000313" key="4">
    <source>
        <dbReference type="Proteomes" id="UP000298061"/>
    </source>
</evidence>
<dbReference type="STRING" id="135208.A0A4Z0A6P0"/>
<dbReference type="CDD" id="cd07302">
    <property type="entry name" value="CHD"/>
    <property type="match status" value="1"/>
</dbReference>
<dbReference type="PROSITE" id="PS51746">
    <property type="entry name" value="PPM_2"/>
    <property type="match status" value="1"/>
</dbReference>
<dbReference type="GO" id="GO:0009190">
    <property type="term" value="P:cyclic nucleotide biosynthetic process"/>
    <property type="evidence" value="ECO:0007669"/>
    <property type="project" value="InterPro"/>
</dbReference>
<reference evidence="3 4" key="1">
    <citation type="submission" date="2019-02" db="EMBL/GenBank/DDBJ databases">
        <title>Genome sequencing of the rare red list fungi Hericium alpestre (H. flagellum).</title>
        <authorList>
            <person name="Buettner E."/>
            <person name="Kellner H."/>
        </authorList>
    </citation>
    <scope>NUCLEOTIDE SEQUENCE [LARGE SCALE GENOMIC DNA]</scope>
    <source>
        <strain evidence="3 4">DSM 108284</strain>
    </source>
</reference>
<dbReference type="PANTHER" id="PTHR43081">
    <property type="entry name" value="ADENYLATE CYCLASE, TERMINAL-DIFFERENTIATION SPECIFIC-RELATED"/>
    <property type="match status" value="1"/>
</dbReference>
<feature type="domain" description="PPM-type phosphatase" evidence="2">
    <location>
        <begin position="1"/>
        <end position="101"/>
    </location>
</feature>
<dbReference type="Pfam" id="PF00211">
    <property type="entry name" value="Guanylate_cyc"/>
    <property type="match status" value="1"/>
</dbReference>
<dbReference type="SUPFAM" id="SSF81606">
    <property type="entry name" value="PP2C-like"/>
    <property type="match status" value="1"/>
</dbReference>
<proteinExistence type="predicted"/>
<dbReference type="Gene3D" id="3.60.40.10">
    <property type="entry name" value="PPM-type phosphatase domain"/>
    <property type="match status" value="1"/>
</dbReference>
<dbReference type="Pfam" id="PF00481">
    <property type="entry name" value="PP2C"/>
    <property type="match status" value="1"/>
</dbReference>
<dbReference type="Proteomes" id="UP000298061">
    <property type="component" value="Unassembled WGS sequence"/>
</dbReference>
<sequence length="520" mass="57493">MGWVSPKGLVNDEVDVSRSFGFYHLLPVVNARPDVYEYQLSELDEFIIIGNSGLWDYVSYQTAVDIARSERGDPMIAAQKLRDFAISYGAEGSTMIMVISLNKLFQSPSQQTADGEPPADPDLFLSTRRRQKDQIGDRSIARLDEEVDPPTGHLAIVFTDIRNSTHLWETNAGMPSAMRMHHSLLRRHLRFCGGYEVKTEGDAFMVAFETVSAALLWCVNIQLQLLNEPWPQEILDCEDGREMRDAKGNVIARGLSLRMGIHCGSPVCEIDQITKRMDYYGPMVNRAARINTCAQGGQIMVSADVVHEIEARIFETGPETEHSLMQPNGVVDAIRRLNINVVLVGEVKLKGLEVPETLSLVFPDDLIGRKDMDEDSIADAPMAHPVICSVDELRELSMLCIRLQALAGGRVFRPAVPRKGSNAQMLPPDLCEESNRSSSSSLHLYADPASLLPSIPDKASEAECGAILELIVLQLEIATTGLSNRLAPPELNTLTAALRRRNGRPLDPETLNEILNLLAV</sequence>
<accession>A0A4Z0A6P0</accession>
<dbReference type="InterPro" id="IPR036457">
    <property type="entry name" value="PPM-type-like_dom_sf"/>
</dbReference>
<dbReference type="SMART" id="SM00044">
    <property type="entry name" value="CYCc"/>
    <property type="match status" value="1"/>
</dbReference>
<comment type="caution">
    <text evidence="3">The sequence shown here is derived from an EMBL/GenBank/DDBJ whole genome shotgun (WGS) entry which is preliminary data.</text>
</comment>
<dbReference type="OrthoDB" id="2021138at2759"/>
<evidence type="ECO:0000313" key="3">
    <source>
        <dbReference type="EMBL" id="TFY82405.1"/>
    </source>
</evidence>
<dbReference type="InterPro" id="IPR001932">
    <property type="entry name" value="PPM-type_phosphatase-like_dom"/>
</dbReference>
<dbReference type="EMBL" id="SFCI01000112">
    <property type="protein sequence ID" value="TFY82405.1"/>
    <property type="molecule type" value="Genomic_DNA"/>
</dbReference>
<dbReference type="InterPro" id="IPR001054">
    <property type="entry name" value="A/G_cyclase"/>
</dbReference>
<feature type="domain" description="Guanylate cyclase" evidence="1">
    <location>
        <begin position="155"/>
        <end position="291"/>
    </location>
</feature>
<dbReference type="AlphaFoldDB" id="A0A4Z0A6P0"/>